<dbReference type="InterPro" id="IPR007197">
    <property type="entry name" value="rSAM"/>
</dbReference>
<evidence type="ECO:0000313" key="10">
    <source>
        <dbReference type="EMBL" id="EAQ32709.1"/>
    </source>
</evidence>
<evidence type="ECO:0000256" key="3">
    <source>
        <dbReference type="ARBA" id="ARBA00008703"/>
    </source>
</evidence>
<dbReference type="PANTHER" id="PTHR30538:SF0">
    <property type="entry name" value="L-LYSINE 2,3-AMINOMUTASE AQ_1632-RELATED"/>
    <property type="match status" value="1"/>
</dbReference>
<comment type="similarity">
    <text evidence="3">Belongs to the radical SAM superfamily. KamA family.</text>
</comment>
<dbReference type="PANTHER" id="PTHR30538">
    <property type="entry name" value="LYSINE 2,3-AMINOMUTASE-RELATED"/>
    <property type="match status" value="1"/>
</dbReference>
<protein>
    <submittedName>
        <fullName evidence="10">Lysine 2,3-aminomutase related protein enzyme</fullName>
    </submittedName>
</protein>
<dbReference type="InterPro" id="IPR003739">
    <property type="entry name" value="Lys_aminomutase/Glu_NH3_mut"/>
</dbReference>
<evidence type="ECO:0000256" key="6">
    <source>
        <dbReference type="ARBA" id="ARBA00022723"/>
    </source>
</evidence>
<proteinExistence type="inferred from homology"/>
<comment type="cofactor">
    <cofactor evidence="1">
        <name>pyridoxal 5'-phosphate</name>
        <dbReference type="ChEBI" id="CHEBI:597326"/>
    </cofactor>
</comment>
<comment type="caution">
    <text evidence="10">The sequence shown here is derived from an EMBL/GenBank/DDBJ whole genome shotgun (WGS) entry which is preliminary data.</text>
</comment>
<evidence type="ECO:0000256" key="2">
    <source>
        <dbReference type="ARBA" id="ARBA00001966"/>
    </source>
</evidence>
<dbReference type="Proteomes" id="UP000016543">
    <property type="component" value="Unassembled WGS sequence"/>
</dbReference>
<accession>A0ABM9WPA3</accession>
<gene>
    <name evidence="10" type="ORF">OS145_01082</name>
</gene>
<keyword evidence="11" id="KW-1185">Reference proteome</keyword>
<dbReference type="Gene3D" id="3.20.20.70">
    <property type="entry name" value="Aldolase class I"/>
    <property type="match status" value="1"/>
</dbReference>
<reference evidence="10 11" key="1">
    <citation type="submission" date="2006-01" db="EMBL/GenBank/DDBJ databases">
        <authorList>
            <person name="Brettar I."/>
            <person name="Hofle M."/>
            <person name="Ferriera S."/>
            <person name="Johnson J."/>
            <person name="Kravitz S."/>
            <person name="Halpern A."/>
            <person name="Remington K."/>
            <person name="Beeson K."/>
            <person name="Tran B."/>
            <person name="Rogers Y.-H."/>
            <person name="Friedman R."/>
            <person name="Venter J.C."/>
        </authorList>
    </citation>
    <scope>NUCLEOTIDE SEQUENCE [LARGE SCALE GENOMIC DNA]</scope>
    <source>
        <strain evidence="10 11">OS145</strain>
    </source>
</reference>
<evidence type="ECO:0000256" key="1">
    <source>
        <dbReference type="ARBA" id="ARBA00001933"/>
    </source>
</evidence>
<keyword evidence="4" id="KW-0004">4Fe-4S</keyword>
<dbReference type="RefSeq" id="WP_006955525.1">
    <property type="nucleotide sequence ID" value="NZ_CH672405.1"/>
</dbReference>
<name>A0ABM9WPA3_9GAMM</name>
<dbReference type="CDD" id="cd01335">
    <property type="entry name" value="Radical_SAM"/>
    <property type="match status" value="1"/>
</dbReference>
<keyword evidence="8" id="KW-0408">Iron</keyword>
<comment type="cofactor">
    <cofactor evidence="2">
        <name>[4Fe-4S] cluster</name>
        <dbReference type="ChEBI" id="CHEBI:49883"/>
    </cofactor>
</comment>
<dbReference type="InterPro" id="IPR058240">
    <property type="entry name" value="rSAM_sf"/>
</dbReference>
<evidence type="ECO:0000313" key="11">
    <source>
        <dbReference type="Proteomes" id="UP000016543"/>
    </source>
</evidence>
<evidence type="ECO:0000256" key="9">
    <source>
        <dbReference type="ARBA" id="ARBA00023014"/>
    </source>
</evidence>
<keyword evidence="7" id="KW-0663">Pyridoxal phosphate</keyword>
<dbReference type="SFLD" id="SFLDG01070">
    <property type="entry name" value="PLP-dependent"/>
    <property type="match status" value="1"/>
</dbReference>
<evidence type="ECO:0000256" key="4">
    <source>
        <dbReference type="ARBA" id="ARBA00022485"/>
    </source>
</evidence>
<dbReference type="SFLD" id="SFLDS00029">
    <property type="entry name" value="Radical_SAM"/>
    <property type="match status" value="1"/>
</dbReference>
<organism evidence="10 11">
    <name type="scientific">Idiomarina baltica OS145</name>
    <dbReference type="NCBI Taxonomy" id="314276"/>
    <lineage>
        <taxon>Bacteria</taxon>
        <taxon>Pseudomonadati</taxon>
        <taxon>Pseudomonadota</taxon>
        <taxon>Gammaproteobacteria</taxon>
        <taxon>Alteromonadales</taxon>
        <taxon>Idiomarinaceae</taxon>
        <taxon>Idiomarina</taxon>
    </lineage>
</organism>
<evidence type="ECO:0000256" key="5">
    <source>
        <dbReference type="ARBA" id="ARBA00022691"/>
    </source>
</evidence>
<keyword evidence="5" id="KW-0949">S-adenosyl-L-methionine</keyword>
<dbReference type="InterPro" id="IPR013785">
    <property type="entry name" value="Aldolase_TIM"/>
</dbReference>
<keyword evidence="6" id="KW-0479">Metal-binding</keyword>
<sequence>MALTTYREAYAASSYVQQPVITPRRFKVYQHRQLDKIEALKRVPDDIRFEMKVVANVLPFRVNEYVFNELIDWENVPNDPLFQLTFPQKDMLDPSAFQRMADLMSGKHTTNEVFDLATQLRQEMNPHPAGQMQMNVPHVDGEPLPGMQHKYRETVLFFPAQGQYCHSYCTFCFRWAQFVGKATRFNSNDADQLHRYLAQHKEVTDLLVTGGDPMVMRTRKLKHYLEGLLQPEFDHIKTIRIGTKALTFWPYRFITDPDADELMRLLEKLVRGGKHVSIMAHLNHHNELRTEVCEEAIRRLRATGAQIRCQAPLLRHINDDPKVWADMWEREVQLGMIPYYMFVERDTGAKRYFEVPLERTWEVFQQAYQQVSGIARTVRGPSMSAGPGKVEVQGVTEVAGEKVFALRFIQGRNPDWVQRPFFAKYDPDATWLHQLKPAFGEDKFFFEDEYAQMAAMD</sequence>
<evidence type="ECO:0000256" key="7">
    <source>
        <dbReference type="ARBA" id="ARBA00022898"/>
    </source>
</evidence>
<dbReference type="EMBL" id="AAMX01000003">
    <property type="protein sequence ID" value="EAQ32709.1"/>
    <property type="molecule type" value="Genomic_DNA"/>
</dbReference>
<evidence type="ECO:0000256" key="8">
    <source>
        <dbReference type="ARBA" id="ARBA00023004"/>
    </source>
</evidence>
<dbReference type="SUPFAM" id="SSF102114">
    <property type="entry name" value="Radical SAM enzymes"/>
    <property type="match status" value="1"/>
</dbReference>
<keyword evidence="9" id="KW-0411">Iron-sulfur</keyword>